<reference evidence="1" key="2">
    <citation type="journal article" date="2015" name="Data Brief">
        <title>Shoot transcriptome of the giant reed, Arundo donax.</title>
        <authorList>
            <person name="Barrero R.A."/>
            <person name="Guerrero F.D."/>
            <person name="Moolhuijzen P."/>
            <person name="Goolsby J.A."/>
            <person name="Tidwell J."/>
            <person name="Bellgard S.E."/>
            <person name="Bellgard M.I."/>
        </authorList>
    </citation>
    <scope>NUCLEOTIDE SEQUENCE</scope>
    <source>
        <tissue evidence="1">Shoot tissue taken approximately 20 cm above the soil surface</tissue>
    </source>
</reference>
<evidence type="ECO:0000313" key="1">
    <source>
        <dbReference type="EMBL" id="JAD73327.1"/>
    </source>
</evidence>
<sequence>MNPLPPKSMPSAPGIELIKLLSATKDWARC</sequence>
<protein>
    <submittedName>
        <fullName evidence="1">Uncharacterized protein</fullName>
    </submittedName>
</protein>
<dbReference type="EMBL" id="GBRH01224568">
    <property type="protein sequence ID" value="JAD73327.1"/>
    <property type="molecule type" value="Transcribed_RNA"/>
</dbReference>
<name>A0A0A9CP86_ARUDO</name>
<organism evidence="1">
    <name type="scientific">Arundo donax</name>
    <name type="common">Giant reed</name>
    <name type="synonym">Donax arundinaceus</name>
    <dbReference type="NCBI Taxonomy" id="35708"/>
    <lineage>
        <taxon>Eukaryota</taxon>
        <taxon>Viridiplantae</taxon>
        <taxon>Streptophyta</taxon>
        <taxon>Embryophyta</taxon>
        <taxon>Tracheophyta</taxon>
        <taxon>Spermatophyta</taxon>
        <taxon>Magnoliopsida</taxon>
        <taxon>Liliopsida</taxon>
        <taxon>Poales</taxon>
        <taxon>Poaceae</taxon>
        <taxon>PACMAD clade</taxon>
        <taxon>Arundinoideae</taxon>
        <taxon>Arundineae</taxon>
        <taxon>Arundo</taxon>
    </lineage>
</organism>
<reference evidence="1" key="1">
    <citation type="submission" date="2014-09" db="EMBL/GenBank/DDBJ databases">
        <authorList>
            <person name="Magalhaes I.L.F."/>
            <person name="Oliveira U."/>
            <person name="Santos F.R."/>
            <person name="Vidigal T.H.D.A."/>
            <person name="Brescovit A.D."/>
            <person name="Santos A.J."/>
        </authorList>
    </citation>
    <scope>NUCLEOTIDE SEQUENCE</scope>
    <source>
        <tissue evidence="1">Shoot tissue taken approximately 20 cm above the soil surface</tissue>
    </source>
</reference>
<accession>A0A0A9CP86</accession>
<proteinExistence type="predicted"/>
<dbReference type="AlphaFoldDB" id="A0A0A9CP86"/>